<dbReference type="InterPro" id="IPR011009">
    <property type="entry name" value="Kinase-like_dom_sf"/>
</dbReference>
<dbReference type="CDD" id="cd14341">
    <property type="entry name" value="UBA_MELK"/>
    <property type="match status" value="1"/>
</dbReference>
<dbReference type="InParanoid" id="A0A1W4XHS1"/>
<evidence type="ECO:0000259" key="17">
    <source>
        <dbReference type="PROSITE" id="PS50011"/>
    </source>
</evidence>
<dbReference type="Pfam" id="PF00069">
    <property type="entry name" value="Pkinase"/>
    <property type="match status" value="1"/>
</dbReference>
<dbReference type="PROSITE" id="PS00108">
    <property type="entry name" value="PROTEIN_KINASE_ST"/>
    <property type="match status" value="1"/>
</dbReference>
<evidence type="ECO:0000256" key="14">
    <source>
        <dbReference type="ARBA" id="ARBA00048679"/>
    </source>
</evidence>
<evidence type="ECO:0000313" key="18">
    <source>
        <dbReference type="Proteomes" id="UP000192223"/>
    </source>
</evidence>
<dbReference type="SUPFAM" id="SSF103243">
    <property type="entry name" value="KA1-like"/>
    <property type="match status" value="2"/>
</dbReference>
<evidence type="ECO:0000256" key="12">
    <source>
        <dbReference type="ARBA" id="ARBA00023306"/>
    </source>
</evidence>
<name>A0A1W4XHS1_AGRPL</name>
<organism evidence="18 19">
    <name type="scientific">Agrilus planipennis</name>
    <name type="common">Emerald ash borer</name>
    <name type="synonym">Agrilus marcopoli</name>
    <dbReference type="NCBI Taxonomy" id="224129"/>
    <lineage>
        <taxon>Eukaryota</taxon>
        <taxon>Metazoa</taxon>
        <taxon>Ecdysozoa</taxon>
        <taxon>Arthropoda</taxon>
        <taxon>Hexapoda</taxon>
        <taxon>Insecta</taxon>
        <taxon>Pterygota</taxon>
        <taxon>Neoptera</taxon>
        <taxon>Endopterygota</taxon>
        <taxon>Coleoptera</taxon>
        <taxon>Polyphaga</taxon>
        <taxon>Elateriformia</taxon>
        <taxon>Buprestoidea</taxon>
        <taxon>Buprestidae</taxon>
        <taxon>Agrilinae</taxon>
        <taxon>Agrilus</taxon>
    </lineage>
</organism>
<evidence type="ECO:0000256" key="1">
    <source>
        <dbReference type="ARBA" id="ARBA00004202"/>
    </source>
</evidence>
<evidence type="ECO:0000256" key="5">
    <source>
        <dbReference type="ARBA" id="ARBA00022527"/>
    </source>
</evidence>
<evidence type="ECO:0000313" key="19">
    <source>
        <dbReference type="RefSeq" id="XP_018331915.1"/>
    </source>
</evidence>
<dbReference type="PROSITE" id="PS00107">
    <property type="entry name" value="PROTEIN_KINASE_ATP"/>
    <property type="match status" value="1"/>
</dbReference>
<dbReference type="InterPro" id="IPR008271">
    <property type="entry name" value="Ser/Thr_kinase_AS"/>
</dbReference>
<keyword evidence="7 15" id="KW-0547">Nucleotide-binding</keyword>
<evidence type="ECO:0000256" key="3">
    <source>
        <dbReference type="ARBA" id="ARBA00012513"/>
    </source>
</evidence>
<feature type="domain" description="Protein kinase" evidence="17">
    <location>
        <begin position="11"/>
        <end position="263"/>
    </location>
</feature>
<keyword evidence="12" id="KW-0131">Cell cycle</keyword>
<dbReference type="InterPro" id="IPR028375">
    <property type="entry name" value="KA1/Ssp2_C"/>
</dbReference>
<dbReference type="GO" id="GO:0005737">
    <property type="term" value="C:cytoplasm"/>
    <property type="evidence" value="ECO:0007669"/>
    <property type="project" value="TreeGrafter"/>
</dbReference>
<keyword evidence="9 15" id="KW-0067">ATP-binding</keyword>
<dbReference type="InterPro" id="IPR048637">
    <property type="entry name" value="MELK_UBA"/>
</dbReference>
<dbReference type="InterPro" id="IPR000719">
    <property type="entry name" value="Prot_kinase_dom"/>
</dbReference>
<reference evidence="19" key="1">
    <citation type="submission" date="2025-08" db="UniProtKB">
        <authorList>
            <consortium name="RefSeq"/>
        </authorList>
    </citation>
    <scope>IDENTIFICATION</scope>
    <source>
        <tissue evidence="19">Entire body</tissue>
    </source>
</reference>
<evidence type="ECO:0000256" key="10">
    <source>
        <dbReference type="ARBA" id="ARBA00023121"/>
    </source>
</evidence>
<keyword evidence="8" id="KW-0418">Kinase</keyword>
<dbReference type="GO" id="GO:0035556">
    <property type="term" value="P:intracellular signal transduction"/>
    <property type="evidence" value="ECO:0007669"/>
    <property type="project" value="TreeGrafter"/>
</dbReference>
<comment type="subcellular location">
    <subcellularLocation>
        <location evidence="1">Cell membrane</location>
        <topology evidence="1">Peripheral membrane protein</topology>
    </subcellularLocation>
</comment>
<evidence type="ECO:0000256" key="8">
    <source>
        <dbReference type="ARBA" id="ARBA00022777"/>
    </source>
</evidence>
<dbReference type="PANTHER" id="PTHR24346:SF30">
    <property type="entry name" value="MATERNAL EMBRYONIC LEUCINE ZIPPER KINASE"/>
    <property type="match status" value="1"/>
</dbReference>
<evidence type="ECO:0000256" key="15">
    <source>
        <dbReference type="PROSITE-ProRule" id="PRU10141"/>
    </source>
</evidence>
<evidence type="ECO:0000256" key="13">
    <source>
        <dbReference type="ARBA" id="ARBA00047899"/>
    </source>
</evidence>
<evidence type="ECO:0000256" key="2">
    <source>
        <dbReference type="ARBA" id="ARBA00006234"/>
    </source>
</evidence>
<dbReference type="GO" id="GO:0008289">
    <property type="term" value="F:lipid binding"/>
    <property type="evidence" value="ECO:0007669"/>
    <property type="project" value="UniProtKB-KW"/>
</dbReference>
<dbReference type="FunFam" id="1.10.510.10:FF:000271">
    <property type="entry name" value="Non-specific serine/threonine protein kinase"/>
    <property type="match status" value="1"/>
</dbReference>
<dbReference type="SMART" id="SM00220">
    <property type="entry name" value="S_TKc"/>
    <property type="match status" value="1"/>
</dbReference>
<gene>
    <name evidence="19" type="primary">LOC108741569</name>
</gene>
<evidence type="ECO:0000256" key="4">
    <source>
        <dbReference type="ARBA" id="ARBA00022475"/>
    </source>
</evidence>
<dbReference type="GeneID" id="108741569"/>
<dbReference type="Pfam" id="PF02149">
    <property type="entry name" value="KA1"/>
    <property type="match status" value="1"/>
</dbReference>
<dbReference type="GO" id="GO:0004674">
    <property type="term" value="F:protein serine/threonine kinase activity"/>
    <property type="evidence" value="ECO:0007669"/>
    <property type="project" value="UniProtKB-KW"/>
</dbReference>
<sequence length="691" mass="77425">MVRYSALKGLYEFEKTIGCGGFAKVKLATHLATGEKVAIKIMSKSALGKDLPRVKLELRALKSLSHRHICQLYQVIETETHFFIILEYCSGGELFDHIVEKNRLSESESRIFFRQIVSAVAYLHNLGYAHRDLKPENVLLDHEQCLKLIDFGLCAKPDGGMKSLLFTSCGSPTYAAPELVLGKQYLGPEVDVWAMGVLLYALLCGYLPFDDHNIDSLYKKILSGRYEEPSFMTDASKRLIRQMLQTDPKKRITVAELLTHPWITNNSNPISPYSGLVKKQDDDCIALMAQCHRVMPDEMWKYLRKWKYDYNTATYLLLLGRKRRGLPLKLNTAALKVPINIKHIPPPPQMNSESNKKNISKENKGKEKVIPTILEGKLHKDEKHSDKNNGTVSNTDEMVLVKVDSGISSPGFIEPQRAICIRKPLKRIRSPNLEGECSPVPTKRATPCKVVVNTPESRKTPSTATETPGSARRMLGSIERSLHKVRHALTPKKPSDTSPVVLAAKDLCNVSTTQCNDPEFVISELLKALHEKGIMCERKGFRLRGKMEPSLENYFGGCSFELEICYVPTLIPSLKFGNDFCTPTKSILKNGLFKYDENHPTTTNNNINNNNIGSGDGGSKIPKTPNGNVNMYSNAGNFNEPFGSPMSSKSYRIGIRRKRLKGDSWCYKKVCEEILALTAADLKQSVLESLV</sequence>
<dbReference type="InterPro" id="IPR001772">
    <property type="entry name" value="KA1_dom"/>
</dbReference>
<evidence type="ECO:0000256" key="9">
    <source>
        <dbReference type="ARBA" id="ARBA00022840"/>
    </source>
</evidence>
<dbReference type="Gene3D" id="3.30.310.80">
    <property type="entry name" value="Kinase associated domain 1, KA1"/>
    <property type="match status" value="2"/>
</dbReference>
<keyword evidence="5" id="KW-0723">Serine/threonine-protein kinase</keyword>
<dbReference type="KEGG" id="apln:108741569"/>
<comment type="catalytic activity">
    <reaction evidence="13">
        <text>L-threonyl-[protein] + ATP = O-phospho-L-threonyl-[protein] + ADP + H(+)</text>
        <dbReference type="Rhea" id="RHEA:46608"/>
        <dbReference type="Rhea" id="RHEA-COMP:11060"/>
        <dbReference type="Rhea" id="RHEA-COMP:11605"/>
        <dbReference type="ChEBI" id="CHEBI:15378"/>
        <dbReference type="ChEBI" id="CHEBI:30013"/>
        <dbReference type="ChEBI" id="CHEBI:30616"/>
        <dbReference type="ChEBI" id="CHEBI:61977"/>
        <dbReference type="ChEBI" id="CHEBI:456216"/>
        <dbReference type="EC" id="2.7.11.1"/>
    </reaction>
</comment>
<dbReference type="GO" id="GO:0005886">
    <property type="term" value="C:plasma membrane"/>
    <property type="evidence" value="ECO:0007669"/>
    <property type="project" value="UniProtKB-SubCell"/>
</dbReference>
<keyword evidence="4" id="KW-1003">Cell membrane</keyword>
<dbReference type="STRING" id="224129.A0A1W4XHS1"/>
<dbReference type="FunFam" id="3.30.200.20:FF:000003">
    <property type="entry name" value="Non-specific serine/threonine protein kinase"/>
    <property type="match status" value="1"/>
</dbReference>
<dbReference type="AlphaFoldDB" id="A0A1W4XHS1"/>
<dbReference type="GO" id="GO:0005524">
    <property type="term" value="F:ATP binding"/>
    <property type="evidence" value="ECO:0007669"/>
    <property type="project" value="UniProtKB-UniRule"/>
</dbReference>
<feature type="region of interest" description="Disordered" evidence="16">
    <location>
        <begin position="603"/>
        <end position="625"/>
    </location>
</feature>
<dbReference type="GO" id="GO:0106310">
    <property type="term" value="F:protein serine kinase activity"/>
    <property type="evidence" value="ECO:0007669"/>
    <property type="project" value="RHEA"/>
</dbReference>
<evidence type="ECO:0000256" key="11">
    <source>
        <dbReference type="ARBA" id="ARBA00023136"/>
    </source>
</evidence>
<dbReference type="EC" id="2.7.11.1" evidence="3"/>
<dbReference type="Proteomes" id="UP000192223">
    <property type="component" value="Unplaced"/>
</dbReference>
<dbReference type="Pfam" id="PF21594">
    <property type="entry name" value="UBA_MELK"/>
    <property type="match status" value="1"/>
</dbReference>
<accession>A0A1W4XHS1</accession>
<proteinExistence type="inferred from homology"/>
<comment type="catalytic activity">
    <reaction evidence="14">
        <text>L-seryl-[protein] + ATP = O-phospho-L-seryl-[protein] + ADP + H(+)</text>
        <dbReference type="Rhea" id="RHEA:17989"/>
        <dbReference type="Rhea" id="RHEA-COMP:9863"/>
        <dbReference type="Rhea" id="RHEA-COMP:11604"/>
        <dbReference type="ChEBI" id="CHEBI:15378"/>
        <dbReference type="ChEBI" id="CHEBI:29999"/>
        <dbReference type="ChEBI" id="CHEBI:30616"/>
        <dbReference type="ChEBI" id="CHEBI:83421"/>
        <dbReference type="ChEBI" id="CHEBI:456216"/>
        <dbReference type="EC" id="2.7.11.1"/>
    </reaction>
</comment>
<evidence type="ECO:0000256" key="6">
    <source>
        <dbReference type="ARBA" id="ARBA00022679"/>
    </source>
</evidence>
<dbReference type="InterPro" id="IPR017441">
    <property type="entry name" value="Protein_kinase_ATP_BS"/>
</dbReference>
<keyword evidence="10" id="KW-0446">Lipid-binding</keyword>
<evidence type="ECO:0000256" key="16">
    <source>
        <dbReference type="SAM" id="MobiDB-lite"/>
    </source>
</evidence>
<keyword evidence="11" id="KW-0472">Membrane</keyword>
<dbReference type="OrthoDB" id="193931at2759"/>
<comment type="similarity">
    <text evidence="2">Belongs to the protein kinase superfamily. CAMK Ser/Thr protein kinase family. SNF1 subfamily.</text>
</comment>
<evidence type="ECO:0000256" key="7">
    <source>
        <dbReference type="ARBA" id="ARBA00022741"/>
    </source>
</evidence>
<keyword evidence="18" id="KW-1185">Reference proteome</keyword>
<dbReference type="PROSITE" id="PS50011">
    <property type="entry name" value="PROTEIN_KINASE_DOM"/>
    <property type="match status" value="1"/>
</dbReference>
<feature type="binding site" evidence="15">
    <location>
        <position position="40"/>
    </location>
    <ligand>
        <name>ATP</name>
        <dbReference type="ChEBI" id="CHEBI:30616"/>
    </ligand>
</feature>
<feature type="compositionally biased region" description="Low complexity" evidence="16">
    <location>
        <begin position="603"/>
        <end position="612"/>
    </location>
</feature>
<keyword evidence="6" id="KW-0808">Transferase</keyword>
<dbReference type="PANTHER" id="PTHR24346">
    <property type="entry name" value="MAP/MICROTUBULE AFFINITY-REGULATING KINASE"/>
    <property type="match status" value="1"/>
</dbReference>
<dbReference type="SUPFAM" id="SSF56112">
    <property type="entry name" value="Protein kinase-like (PK-like)"/>
    <property type="match status" value="1"/>
</dbReference>
<dbReference type="RefSeq" id="XP_018331915.1">
    <property type="nucleotide sequence ID" value="XM_018476413.2"/>
</dbReference>
<protein>
    <recommendedName>
        <fullName evidence="3">non-specific serine/threonine protein kinase</fullName>
        <ecNumber evidence="3">2.7.11.1</ecNumber>
    </recommendedName>
</protein>
<dbReference type="Gene3D" id="1.10.510.10">
    <property type="entry name" value="Transferase(Phosphotransferase) domain 1"/>
    <property type="match status" value="1"/>
</dbReference>